<dbReference type="EMBL" id="JBHSIU010000128">
    <property type="protein sequence ID" value="MFC5007529.1"/>
    <property type="molecule type" value="Genomic_DNA"/>
</dbReference>
<sequence>MQPDADITMVPISLWCIPDPDPWRDPDISTGGSSARLAAMLVAMYADAGDTIVVIGDDPTVAGAAGAAGCRYHHVERLTDLAGLEHLGHRVGILITTWPQPAPGRLPGDAAILFATGEHLVARHGSAIVTLPIRPTEDSYGTYGWRLLTEAQYAGFQLHAHIVVVLDDPVAVGDLPIDLLPHRHVLVFVPPGAGPRGPSPQTHHRRTVRTSRSTRTGKDPR</sequence>
<evidence type="ECO:0000313" key="2">
    <source>
        <dbReference type="EMBL" id="MFC5007529.1"/>
    </source>
</evidence>
<gene>
    <name evidence="2" type="ORF">ACFPIJ_58195</name>
</gene>
<organism evidence="2 3">
    <name type="scientific">Dactylosporangium cerinum</name>
    <dbReference type="NCBI Taxonomy" id="1434730"/>
    <lineage>
        <taxon>Bacteria</taxon>
        <taxon>Bacillati</taxon>
        <taxon>Actinomycetota</taxon>
        <taxon>Actinomycetes</taxon>
        <taxon>Micromonosporales</taxon>
        <taxon>Micromonosporaceae</taxon>
        <taxon>Dactylosporangium</taxon>
    </lineage>
</organism>
<dbReference type="Proteomes" id="UP001595912">
    <property type="component" value="Unassembled WGS sequence"/>
</dbReference>
<feature type="region of interest" description="Disordered" evidence="1">
    <location>
        <begin position="191"/>
        <end position="221"/>
    </location>
</feature>
<reference evidence="3" key="1">
    <citation type="journal article" date="2019" name="Int. J. Syst. Evol. Microbiol.">
        <title>The Global Catalogue of Microorganisms (GCM) 10K type strain sequencing project: providing services to taxonomists for standard genome sequencing and annotation.</title>
        <authorList>
            <consortium name="The Broad Institute Genomics Platform"/>
            <consortium name="The Broad Institute Genome Sequencing Center for Infectious Disease"/>
            <person name="Wu L."/>
            <person name="Ma J."/>
        </authorList>
    </citation>
    <scope>NUCLEOTIDE SEQUENCE [LARGE SCALE GENOMIC DNA]</scope>
    <source>
        <strain evidence="3">CGMCC 4.7152</strain>
    </source>
</reference>
<evidence type="ECO:0000313" key="3">
    <source>
        <dbReference type="Proteomes" id="UP001595912"/>
    </source>
</evidence>
<evidence type="ECO:0000256" key="1">
    <source>
        <dbReference type="SAM" id="MobiDB-lite"/>
    </source>
</evidence>
<comment type="caution">
    <text evidence="2">The sequence shown here is derived from an EMBL/GenBank/DDBJ whole genome shotgun (WGS) entry which is preliminary data.</text>
</comment>
<accession>A0ABV9WHC7</accession>
<proteinExistence type="predicted"/>
<dbReference type="RefSeq" id="WP_380128172.1">
    <property type="nucleotide sequence ID" value="NZ_JBHSIU010000128.1"/>
</dbReference>
<keyword evidence="3" id="KW-1185">Reference proteome</keyword>
<protein>
    <submittedName>
        <fullName evidence="2">Uncharacterized protein</fullName>
    </submittedName>
</protein>
<name>A0ABV9WHC7_9ACTN</name>